<reference evidence="1 2" key="1">
    <citation type="journal article" date="2022" name="DNA Res.">
        <title>Chromosomal-level genome assembly of the orchid tree Bauhinia variegata (Leguminosae; Cercidoideae) supports the allotetraploid origin hypothesis of Bauhinia.</title>
        <authorList>
            <person name="Zhong Y."/>
            <person name="Chen Y."/>
            <person name="Zheng D."/>
            <person name="Pang J."/>
            <person name="Liu Y."/>
            <person name="Luo S."/>
            <person name="Meng S."/>
            <person name="Qian L."/>
            <person name="Wei D."/>
            <person name="Dai S."/>
            <person name="Zhou R."/>
        </authorList>
    </citation>
    <scope>NUCLEOTIDE SEQUENCE [LARGE SCALE GENOMIC DNA]</scope>
    <source>
        <strain evidence="1">BV-YZ2020</strain>
    </source>
</reference>
<organism evidence="1 2">
    <name type="scientific">Bauhinia variegata</name>
    <name type="common">Purple orchid tree</name>
    <name type="synonym">Phanera variegata</name>
    <dbReference type="NCBI Taxonomy" id="167791"/>
    <lineage>
        <taxon>Eukaryota</taxon>
        <taxon>Viridiplantae</taxon>
        <taxon>Streptophyta</taxon>
        <taxon>Embryophyta</taxon>
        <taxon>Tracheophyta</taxon>
        <taxon>Spermatophyta</taxon>
        <taxon>Magnoliopsida</taxon>
        <taxon>eudicotyledons</taxon>
        <taxon>Gunneridae</taxon>
        <taxon>Pentapetalae</taxon>
        <taxon>rosids</taxon>
        <taxon>fabids</taxon>
        <taxon>Fabales</taxon>
        <taxon>Fabaceae</taxon>
        <taxon>Cercidoideae</taxon>
        <taxon>Cercideae</taxon>
        <taxon>Bauhiniinae</taxon>
        <taxon>Bauhinia</taxon>
    </lineage>
</organism>
<dbReference type="Proteomes" id="UP000828941">
    <property type="component" value="Chromosome 6"/>
</dbReference>
<proteinExistence type="predicted"/>
<name>A0ACB9NF46_BAUVA</name>
<dbReference type="EMBL" id="CM039431">
    <property type="protein sequence ID" value="KAI4335097.1"/>
    <property type="molecule type" value="Genomic_DNA"/>
</dbReference>
<protein>
    <submittedName>
        <fullName evidence="1">Uncharacterized protein</fullName>
    </submittedName>
</protein>
<keyword evidence="2" id="KW-1185">Reference proteome</keyword>
<evidence type="ECO:0000313" key="2">
    <source>
        <dbReference type="Proteomes" id="UP000828941"/>
    </source>
</evidence>
<comment type="caution">
    <text evidence="1">The sequence shown here is derived from an EMBL/GenBank/DDBJ whole genome shotgun (WGS) entry which is preliminary data.</text>
</comment>
<gene>
    <name evidence="1" type="ORF">L6164_013776</name>
</gene>
<sequence>MLKNCYDAVPQDGKVIVVETILPVLCETNAAAKNNLQLDIESMVNVGEKERTEQEFRVGNSNWIKLKRLGLLNFQKKRKGRQV</sequence>
<evidence type="ECO:0000313" key="1">
    <source>
        <dbReference type="EMBL" id="KAI4335097.1"/>
    </source>
</evidence>
<accession>A0ACB9NF46</accession>